<name>A0A0A1UHR1_9AGAM</name>
<feature type="coiled-coil region" evidence="1">
    <location>
        <begin position="225"/>
        <end position="252"/>
    </location>
</feature>
<comment type="caution">
    <text evidence="2">The sequence shown here is derived from an EMBL/GenBank/DDBJ whole genome shotgun (WGS) entry which is preliminary data.</text>
</comment>
<protein>
    <submittedName>
        <fullName evidence="2">Laminin domain protein, putative</fullName>
    </submittedName>
</protein>
<dbReference type="OrthoDB" id="3158311at2759"/>
<sequence>MAAQPGWYPPGQTCYPPELPVYLRNVYELKTIVGMPSDDEVIGIHAVVQAARKASEIPGMHDPVLNMKLGDHLFSAQMAIYRSKYSLVTFPSDATYAPPVLPASLAVGLSPISGAPSDDELIKVRDAVQTYQEFRRFPSMFDAHVNMELSQHLFDIQMARYMRLAGESLPSPIQQLIANVEDPIRVIGQPLNTVNEATMPTNNAGTGANVPEVYQDPPLAHGSEMRDLMERSNQLAEKFNQLLERSNELMERHNRPAHL</sequence>
<evidence type="ECO:0000313" key="3">
    <source>
        <dbReference type="Proteomes" id="UP000030108"/>
    </source>
</evidence>
<reference evidence="3" key="1">
    <citation type="journal article" date="2014" name="Genome Announc.">
        <title>Draft genome sequence of the plant-pathogenic soil fungus Rhizoctonia solani anastomosis group 3 strain Rhs1AP.</title>
        <authorList>
            <person name="Cubeta M.A."/>
            <person name="Thomas E."/>
            <person name="Dean R.A."/>
            <person name="Jabaji S."/>
            <person name="Neate S.M."/>
            <person name="Tavantzis S."/>
            <person name="Toda T."/>
            <person name="Vilgalys R."/>
            <person name="Bharathan N."/>
            <person name="Fedorova-Abrams N."/>
            <person name="Pakala S.B."/>
            <person name="Pakala S.M."/>
            <person name="Zafar N."/>
            <person name="Joardar V."/>
            <person name="Losada L."/>
            <person name="Nierman W.C."/>
        </authorList>
    </citation>
    <scope>NUCLEOTIDE SEQUENCE [LARGE SCALE GENOMIC DNA]</scope>
    <source>
        <strain evidence="3">AG-3</strain>
    </source>
</reference>
<organism evidence="2 3">
    <name type="scientific">Rhizoctonia solani AG-3 Rhs1AP</name>
    <dbReference type="NCBI Taxonomy" id="1086054"/>
    <lineage>
        <taxon>Eukaryota</taxon>
        <taxon>Fungi</taxon>
        <taxon>Dikarya</taxon>
        <taxon>Basidiomycota</taxon>
        <taxon>Agaricomycotina</taxon>
        <taxon>Agaricomycetes</taxon>
        <taxon>Cantharellales</taxon>
        <taxon>Ceratobasidiaceae</taxon>
        <taxon>Rhizoctonia</taxon>
    </lineage>
</organism>
<dbReference type="EMBL" id="JATN01000321">
    <property type="protein sequence ID" value="EUC58357.1"/>
    <property type="molecule type" value="Genomic_DNA"/>
</dbReference>
<accession>A0A0A1UHR1</accession>
<evidence type="ECO:0000313" key="2">
    <source>
        <dbReference type="EMBL" id="EUC58357.1"/>
    </source>
</evidence>
<dbReference type="AlphaFoldDB" id="A0A0A1UHR1"/>
<gene>
    <name evidence="2" type="ORF">RSOL_249210</name>
</gene>
<evidence type="ECO:0000256" key="1">
    <source>
        <dbReference type="SAM" id="Coils"/>
    </source>
</evidence>
<dbReference type="Proteomes" id="UP000030108">
    <property type="component" value="Unassembled WGS sequence"/>
</dbReference>
<proteinExistence type="predicted"/>
<keyword evidence="1" id="KW-0175">Coiled coil</keyword>